<keyword evidence="3" id="KW-1185">Reference proteome</keyword>
<dbReference type="EMBL" id="FOSB01000010">
    <property type="protein sequence ID" value="SFK27730.1"/>
    <property type="molecule type" value="Genomic_DNA"/>
</dbReference>
<dbReference type="CDD" id="cd00279">
    <property type="entry name" value="YlxR"/>
    <property type="match status" value="1"/>
</dbReference>
<accession>A0A1I3Y7P2</accession>
<dbReference type="InterPro" id="IPR035931">
    <property type="entry name" value="YlxR-like_sf"/>
</dbReference>
<proteinExistence type="predicted"/>
<gene>
    <name evidence="2" type="ORF">SAMN04487936_11079</name>
</gene>
<dbReference type="PANTHER" id="PTHR34215">
    <property type="entry name" value="BLL0784 PROTEIN"/>
    <property type="match status" value="1"/>
</dbReference>
<evidence type="ECO:0000259" key="1">
    <source>
        <dbReference type="Pfam" id="PF04296"/>
    </source>
</evidence>
<dbReference type="InterPro" id="IPR037465">
    <property type="entry name" value="YlxR"/>
</dbReference>
<evidence type="ECO:0000313" key="2">
    <source>
        <dbReference type="EMBL" id="SFK27730.1"/>
    </source>
</evidence>
<dbReference type="Gene3D" id="3.30.1230.10">
    <property type="entry name" value="YlxR-like"/>
    <property type="match status" value="1"/>
</dbReference>
<dbReference type="AlphaFoldDB" id="A0A1I3Y7P2"/>
<feature type="domain" description="YlxR" evidence="1">
    <location>
        <begin position="11"/>
        <end position="84"/>
    </location>
</feature>
<dbReference type="PANTHER" id="PTHR34215:SF1">
    <property type="entry name" value="YLXR DOMAIN-CONTAINING PROTEIN"/>
    <property type="match status" value="1"/>
</dbReference>
<dbReference type="NCBIfam" id="NF047356">
    <property type="entry name" value="RNA_bind_RnpM"/>
    <property type="match status" value="1"/>
</dbReference>
<dbReference type="InterPro" id="IPR007393">
    <property type="entry name" value="YlxR_dom"/>
</dbReference>
<reference evidence="3" key="1">
    <citation type="submission" date="2016-10" db="EMBL/GenBank/DDBJ databases">
        <authorList>
            <person name="Varghese N."/>
            <person name="Submissions S."/>
        </authorList>
    </citation>
    <scope>NUCLEOTIDE SEQUENCE [LARGE SCALE GENOMIC DNA]</scope>
    <source>
        <strain evidence="3">CGMCC 1.3704</strain>
    </source>
</reference>
<name>A0A1I3Y7P2_HALDA</name>
<dbReference type="SUPFAM" id="SSF64376">
    <property type="entry name" value="YlxR-like"/>
    <property type="match status" value="1"/>
</dbReference>
<sequence length="93" mass="10621">MTRSKKQQPLRKCVVTQEMVPKQQLIRVVRNKEGEVFVDDTGKKNGRGAYLKKDIKVIEQAKAQQVLNRHLKAKVDESIYEELTAKVKADPSS</sequence>
<protein>
    <recommendedName>
        <fullName evidence="1">YlxR domain-containing protein</fullName>
    </recommendedName>
</protein>
<dbReference type="RefSeq" id="WP_075037579.1">
    <property type="nucleotide sequence ID" value="NZ_FOSB01000010.1"/>
</dbReference>
<organism evidence="2 3">
    <name type="scientific">Halobacillus dabanensis</name>
    <dbReference type="NCBI Taxonomy" id="240302"/>
    <lineage>
        <taxon>Bacteria</taxon>
        <taxon>Bacillati</taxon>
        <taxon>Bacillota</taxon>
        <taxon>Bacilli</taxon>
        <taxon>Bacillales</taxon>
        <taxon>Bacillaceae</taxon>
        <taxon>Halobacillus</taxon>
    </lineage>
</organism>
<evidence type="ECO:0000313" key="3">
    <source>
        <dbReference type="Proteomes" id="UP000183557"/>
    </source>
</evidence>
<dbReference type="STRING" id="240302.BN982_02007"/>
<dbReference type="Proteomes" id="UP000183557">
    <property type="component" value="Unassembled WGS sequence"/>
</dbReference>
<dbReference type="OrthoDB" id="9813251at2"/>
<dbReference type="Pfam" id="PF04296">
    <property type="entry name" value="YlxR"/>
    <property type="match status" value="1"/>
</dbReference>